<sequence>MTNYEKYAGTPERFVELIIQMGCESGVGEELTRQFCRGGCSGDDEEAVCTDENLRKCIITWLRKDAEEAKHHLELLACYGCRYKDDCEEPFEHGRPMCDERYVDAVEFAKRLNEDLMEDRTWRK</sequence>
<organism evidence="1">
    <name type="scientific">Clostridium symbiosum</name>
    <name type="common">Bacteroides symbiosus</name>
    <dbReference type="NCBI Taxonomy" id="1512"/>
    <lineage>
        <taxon>Bacteria</taxon>
        <taxon>Bacillati</taxon>
        <taxon>Bacillota</taxon>
        <taxon>Clostridia</taxon>
        <taxon>Lachnospirales</taxon>
        <taxon>Lachnospiraceae</taxon>
        <taxon>Otoolea</taxon>
    </lineage>
</organism>
<protein>
    <submittedName>
        <fullName evidence="1">Uncharacterized protein</fullName>
    </submittedName>
</protein>
<evidence type="ECO:0000313" key="1">
    <source>
        <dbReference type="EMBL" id="VYU42139.1"/>
    </source>
</evidence>
<proteinExistence type="predicted"/>
<accession>A0A6N3ESF5</accession>
<gene>
    <name evidence="1" type="ORF">CSLFYP84_02184</name>
</gene>
<reference evidence="1" key="1">
    <citation type="submission" date="2019-11" db="EMBL/GenBank/DDBJ databases">
        <authorList>
            <person name="Feng L."/>
        </authorList>
    </citation>
    <scope>NUCLEOTIDE SEQUENCE</scope>
    <source>
        <strain evidence="1">CsymbiosumLFYP84</strain>
    </source>
</reference>
<dbReference type="RefSeq" id="WP_156684661.1">
    <property type="nucleotide sequence ID" value="NZ_CACRUA010000026.1"/>
</dbReference>
<dbReference type="AlphaFoldDB" id="A0A6N3ESF5"/>
<dbReference type="EMBL" id="CACRUA010000026">
    <property type="protein sequence ID" value="VYU42139.1"/>
    <property type="molecule type" value="Genomic_DNA"/>
</dbReference>
<name>A0A6N3ESF5_CLOSY</name>